<comment type="caution">
    <text evidence="1">The sequence shown here is derived from an EMBL/GenBank/DDBJ whole genome shotgun (WGS) entry which is preliminary data.</text>
</comment>
<proteinExistence type="predicted"/>
<dbReference type="AlphaFoldDB" id="A0A850QTW5"/>
<gene>
    <name evidence="1" type="ORF">HWA77_14100</name>
</gene>
<evidence type="ECO:0000313" key="2">
    <source>
        <dbReference type="Proteomes" id="UP000533429"/>
    </source>
</evidence>
<name>A0A850QTW5_PHODD</name>
<dbReference type="EMBL" id="JABXOR010000882">
    <property type="protein sequence ID" value="NVP01344.1"/>
    <property type="molecule type" value="Genomic_DNA"/>
</dbReference>
<organism evidence="1 2">
    <name type="scientific">Photobacterium damselae subsp. damselae</name>
    <name type="common">Listonella damsela</name>
    <dbReference type="NCBI Taxonomy" id="85581"/>
    <lineage>
        <taxon>Bacteria</taxon>
        <taxon>Pseudomonadati</taxon>
        <taxon>Pseudomonadota</taxon>
        <taxon>Gammaproteobacteria</taxon>
        <taxon>Vibrionales</taxon>
        <taxon>Vibrionaceae</taxon>
        <taxon>Photobacterium</taxon>
    </lineage>
</organism>
<sequence length="281" mass="33496">MELIAHLNLYHSEFANLDSVTLSRWITNTTIPSLYKQLLICLFFKHDLYDFIKNKNYTSNKTNFNFEKKVNTTMESVENSIQNVSYFYNKNHKSEYSVTLNNKAEYRNKLKVFYNNFNFYKDFFRFIDENSLSPQTITCEERISSTMVSHDSLAFVNKKHKILFEQFFKINIDIDEFWFANIGFHRSKESLNTSFTLMVYWLIKNNCYDFLSLVRGEDAFNNYQELGYIQICNTIVEGNEKFYLCRANLLEILSNQYVISEVSRLFNELNINDIFSDDLLI</sequence>
<protein>
    <submittedName>
        <fullName evidence="1">Uncharacterized protein</fullName>
    </submittedName>
</protein>
<reference evidence="1 2" key="1">
    <citation type="submission" date="2020-06" db="EMBL/GenBank/DDBJ databases">
        <title>Photobacterium damselae subsp. damselae comparative genomics.</title>
        <authorList>
            <person name="Osorio C.R."/>
        </authorList>
    </citation>
    <scope>NUCLEOTIDE SEQUENCE [LARGE SCALE GENOMIC DNA]</scope>
    <source>
        <strain evidence="1 2">TW250/03</strain>
    </source>
</reference>
<accession>A0A850QTW5</accession>
<evidence type="ECO:0000313" key="1">
    <source>
        <dbReference type="EMBL" id="NVP01344.1"/>
    </source>
</evidence>
<dbReference type="Proteomes" id="UP000533429">
    <property type="component" value="Unassembled WGS sequence"/>
</dbReference>